<dbReference type="EMBL" id="JAPDDR010000011">
    <property type="protein sequence ID" value="MCW1915876.1"/>
    <property type="molecule type" value="Genomic_DNA"/>
</dbReference>
<sequence>MKFFVPGIDNPKLATEVHGALARVCAEDIGQPVTPALLFALRYRRDDCEYLAQVGIPHPPEEGADTVVAIFPTSSQYVIWTRGMGGYHHPALRVPREFASDTEYFNDVNDSIISPDPN</sequence>
<dbReference type="RefSeq" id="WP_264515438.1">
    <property type="nucleotide sequence ID" value="NZ_JAPDDR010000011.1"/>
</dbReference>
<protein>
    <submittedName>
        <fullName evidence="1">Uncharacterized protein</fullName>
    </submittedName>
</protein>
<evidence type="ECO:0000313" key="2">
    <source>
        <dbReference type="Proteomes" id="UP001165653"/>
    </source>
</evidence>
<proteinExistence type="predicted"/>
<dbReference type="Proteomes" id="UP001165653">
    <property type="component" value="Unassembled WGS sequence"/>
</dbReference>
<reference evidence="1" key="1">
    <citation type="submission" date="2022-10" db="EMBL/GenBank/DDBJ databases">
        <title>Luteolibacter sp. GHJ8, whole genome shotgun sequencing project.</title>
        <authorList>
            <person name="Zhao G."/>
            <person name="Shen L."/>
        </authorList>
    </citation>
    <scope>NUCLEOTIDE SEQUENCE</scope>
    <source>
        <strain evidence="1">GHJ8</strain>
    </source>
</reference>
<gene>
    <name evidence="1" type="ORF">OJ996_19975</name>
</gene>
<keyword evidence="2" id="KW-1185">Reference proteome</keyword>
<accession>A0ABT3G7P4</accession>
<evidence type="ECO:0000313" key="1">
    <source>
        <dbReference type="EMBL" id="MCW1915876.1"/>
    </source>
</evidence>
<comment type="caution">
    <text evidence="1">The sequence shown here is derived from an EMBL/GenBank/DDBJ whole genome shotgun (WGS) entry which is preliminary data.</text>
</comment>
<organism evidence="1 2">
    <name type="scientific">Luteolibacter rhizosphaerae</name>
    <dbReference type="NCBI Taxonomy" id="2989719"/>
    <lineage>
        <taxon>Bacteria</taxon>
        <taxon>Pseudomonadati</taxon>
        <taxon>Verrucomicrobiota</taxon>
        <taxon>Verrucomicrobiia</taxon>
        <taxon>Verrucomicrobiales</taxon>
        <taxon>Verrucomicrobiaceae</taxon>
        <taxon>Luteolibacter</taxon>
    </lineage>
</organism>
<name>A0ABT3G7P4_9BACT</name>